<dbReference type="PANTHER" id="PTHR31901:SF5">
    <property type="entry name" value="JASMONOYL--L-AMINO ACID SYNTHETASE JAR1"/>
    <property type="match status" value="1"/>
</dbReference>
<sequence>MQEFIGLKVIEEFEAITKDAETFQRETLKKILTENGSAEYLQSLGLNGRTDPESYRACVPIVTYKDLEPYIQRIAGGEASPILTGEPIKTMSVSSGTTEGKPKLVPFNDKFIETVIQVPKTSFAYRNREFPIGINGKSLEITYKSNNSKTKGGLDVASVTTNIATSSQYKTSMKPIQSLCCSPKEVIFGSDFNQSLYCHLLCGLIFRDEIQFISSIFAHNIVLAFKTFEQVWEELCYDIRTGVLSSRITVPDVRSAVTKLMIRPNPELADLIYKKCKGLSKCWYGLIPEVFPNVKYIYGVMTGSMEHYLKKLKHYAGEVPLVSSSYGASEGWIGANIKPKLPPELVTYVVFPNIGYFEFLPVSDKTESKAVGLTEVKVGEEYEIVVTNVLGLYRYRIGDVVKVMGFHNSSPELKFVRRRNLILNINIDKSTEKDLQLAVEEAAKLLVEERLEVVDYTSLVECSSVESGHYVIFWELNGEGSDEVLGECCNRLDKSFADAGYVYSRKINTIGALELRIVRSGTFQKILEHFVASGGSASQLKTPRCVGPANIKVLQILSSNVVKSYFSTAYQ</sequence>
<proteinExistence type="inferred from homology"/>
<keyword evidence="6" id="KW-1185">Reference proteome</keyword>
<dbReference type="InterPro" id="IPR055378">
    <property type="entry name" value="GH3_C"/>
</dbReference>
<feature type="domain" description="GH3 C-terminal" evidence="4">
    <location>
        <begin position="433"/>
        <end position="546"/>
    </location>
</feature>
<feature type="domain" description="GH3 middle" evidence="3">
    <location>
        <begin position="348"/>
        <end position="418"/>
    </location>
</feature>
<accession>A0A8K0DN62</accession>
<dbReference type="AlphaFoldDB" id="A0A8K0DN62"/>
<evidence type="ECO:0008006" key="7">
    <source>
        <dbReference type="Google" id="ProtNLM"/>
    </source>
</evidence>
<dbReference type="GO" id="GO:0005737">
    <property type="term" value="C:cytoplasm"/>
    <property type="evidence" value="ECO:0007669"/>
    <property type="project" value="TreeGrafter"/>
</dbReference>
<evidence type="ECO:0000256" key="2">
    <source>
        <dbReference type="ARBA" id="ARBA00022598"/>
    </source>
</evidence>
<organism evidence="5 6">
    <name type="scientific">Rhamnella rubrinervis</name>
    <dbReference type="NCBI Taxonomy" id="2594499"/>
    <lineage>
        <taxon>Eukaryota</taxon>
        <taxon>Viridiplantae</taxon>
        <taxon>Streptophyta</taxon>
        <taxon>Embryophyta</taxon>
        <taxon>Tracheophyta</taxon>
        <taxon>Spermatophyta</taxon>
        <taxon>Magnoliopsida</taxon>
        <taxon>eudicotyledons</taxon>
        <taxon>Gunneridae</taxon>
        <taxon>Pentapetalae</taxon>
        <taxon>rosids</taxon>
        <taxon>fabids</taxon>
        <taxon>Rosales</taxon>
        <taxon>Rhamnaceae</taxon>
        <taxon>rhamnoid group</taxon>
        <taxon>Rhamneae</taxon>
        <taxon>Rhamnella</taxon>
    </lineage>
</organism>
<dbReference type="PANTHER" id="PTHR31901">
    <property type="entry name" value="GH3 DOMAIN-CONTAINING PROTEIN"/>
    <property type="match status" value="1"/>
</dbReference>
<evidence type="ECO:0000256" key="1">
    <source>
        <dbReference type="ARBA" id="ARBA00008068"/>
    </source>
</evidence>
<comment type="caution">
    <text evidence="5">The sequence shown here is derived from an EMBL/GenBank/DDBJ whole genome shotgun (WGS) entry which is preliminary data.</text>
</comment>
<dbReference type="GO" id="GO:0016881">
    <property type="term" value="F:acid-amino acid ligase activity"/>
    <property type="evidence" value="ECO:0007669"/>
    <property type="project" value="TreeGrafter"/>
</dbReference>
<evidence type="ECO:0000259" key="3">
    <source>
        <dbReference type="Pfam" id="PF23571"/>
    </source>
</evidence>
<keyword evidence="2" id="KW-0436">Ligase</keyword>
<dbReference type="Pfam" id="PF23571">
    <property type="entry name" value="GH3_M"/>
    <property type="match status" value="1"/>
</dbReference>
<dbReference type="OrthoDB" id="10004661at2759"/>
<comment type="similarity">
    <text evidence="1">Belongs to the IAA-amido conjugating enzyme family.</text>
</comment>
<dbReference type="Pfam" id="PF23572">
    <property type="entry name" value="GH3_C"/>
    <property type="match status" value="1"/>
</dbReference>
<dbReference type="Pfam" id="PF03321">
    <property type="entry name" value="GH3"/>
    <property type="match status" value="1"/>
</dbReference>
<gene>
    <name evidence="5" type="ORF">FNV43_RR26762</name>
</gene>
<evidence type="ECO:0000259" key="4">
    <source>
        <dbReference type="Pfam" id="PF23572"/>
    </source>
</evidence>
<evidence type="ECO:0000313" key="5">
    <source>
        <dbReference type="EMBL" id="KAF3432023.1"/>
    </source>
</evidence>
<dbReference type="Proteomes" id="UP000796880">
    <property type="component" value="Unassembled WGS sequence"/>
</dbReference>
<evidence type="ECO:0000313" key="6">
    <source>
        <dbReference type="Proteomes" id="UP000796880"/>
    </source>
</evidence>
<name>A0A8K0DN62_9ROSA</name>
<protein>
    <recommendedName>
        <fullName evidence="7">Jasmonic acid-amido synthetase JAR1</fullName>
    </recommendedName>
</protein>
<reference evidence="5" key="1">
    <citation type="submission" date="2020-03" db="EMBL/GenBank/DDBJ databases">
        <title>A high-quality chromosome-level genome assembly of a woody plant with both climbing and erect habits, Rhamnella rubrinervis.</title>
        <authorList>
            <person name="Lu Z."/>
            <person name="Yang Y."/>
            <person name="Zhu X."/>
            <person name="Sun Y."/>
        </authorList>
    </citation>
    <scope>NUCLEOTIDE SEQUENCE</scope>
    <source>
        <strain evidence="5">BYM</strain>
        <tissue evidence="5">Leaf</tissue>
    </source>
</reference>
<dbReference type="EMBL" id="VOIH02000012">
    <property type="protein sequence ID" value="KAF3432023.1"/>
    <property type="molecule type" value="Genomic_DNA"/>
</dbReference>
<dbReference type="InterPro" id="IPR055377">
    <property type="entry name" value="GH3_M"/>
</dbReference>
<dbReference type="InterPro" id="IPR004993">
    <property type="entry name" value="GH3"/>
</dbReference>